<gene>
    <name evidence="1" type="ORF">SAMN02745110_00184</name>
</gene>
<protein>
    <submittedName>
        <fullName evidence="1">Uncharacterized protein</fullName>
    </submittedName>
</protein>
<dbReference type="EMBL" id="FUXA01000003">
    <property type="protein sequence ID" value="SJZ37794.1"/>
    <property type="molecule type" value="Genomic_DNA"/>
</dbReference>
<name>A0A1T4K5U3_9FIRM</name>
<accession>A0A1T4K5U3</accession>
<dbReference type="AlphaFoldDB" id="A0A1T4K5U3"/>
<keyword evidence="2" id="KW-1185">Reference proteome</keyword>
<evidence type="ECO:0000313" key="1">
    <source>
        <dbReference type="EMBL" id="SJZ37794.1"/>
    </source>
</evidence>
<proteinExistence type="predicted"/>
<sequence>MNVAQAVKKYKLEPVIPAAKSAYCSRFACDDVHYKLETKSKMYYIISNGPQYFLYRVDKMFGKKDLWHEPVIEPLSSV</sequence>
<dbReference type="RefSeq" id="WP_078785864.1">
    <property type="nucleotide sequence ID" value="NZ_FMTO01000002.1"/>
</dbReference>
<reference evidence="1 2" key="1">
    <citation type="submission" date="2017-02" db="EMBL/GenBank/DDBJ databases">
        <authorList>
            <person name="Peterson S.W."/>
        </authorList>
    </citation>
    <scope>NUCLEOTIDE SEQUENCE [LARGE SCALE GENOMIC DNA]</scope>
    <source>
        <strain evidence="1 2">ATCC 17233</strain>
    </source>
</reference>
<dbReference type="OrthoDB" id="2084073at2"/>
<organism evidence="1 2">
    <name type="scientific">Eubacterium ruminantium</name>
    <dbReference type="NCBI Taxonomy" id="42322"/>
    <lineage>
        <taxon>Bacteria</taxon>
        <taxon>Bacillati</taxon>
        <taxon>Bacillota</taxon>
        <taxon>Clostridia</taxon>
        <taxon>Eubacteriales</taxon>
        <taxon>Eubacteriaceae</taxon>
        <taxon>Eubacterium</taxon>
    </lineage>
</organism>
<evidence type="ECO:0000313" key="2">
    <source>
        <dbReference type="Proteomes" id="UP000189857"/>
    </source>
</evidence>
<dbReference type="Proteomes" id="UP000189857">
    <property type="component" value="Unassembled WGS sequence"/>
</dbReference>